<feature type="domain" description="NlpC/P60" evidence="6">
    <location>
        <begin position="259"/>
        <end position="389"/>
    </location>
</feature>
<comment type="similarity">
    <text evidence="1">Belongs to the peptidase C40 family.</text>
</comment>
<evidence type="ECO:0000256" key="3">
    <source>
        <dbReference type="ARBA" id="ARBA00022801"/>
    </source>
</evidence>
<sequence length="400" mass="45222">MKLNHQSKFIILSFCYLFTLTALAQSIKPTNPPQNQIPQAQTTKPTVYSIIEQVRKKHAPDKRVAYFQVELDSNRIIGKTNLPAAKKDLLNRLKSNGYVLLDAVKLLPDNELLENRNCGIANISVLNLRSQPKESAELASQALLGTPLKVLDKERNWYLIQTPDNYIGWADGSTFARITLAQFDRYQANKFVMFTKPYGFSYAQADDNAQTISDLTWGNLLAVKDTLQDFYEVLYPDGRSAFVLKKETIGHQEWKQSVKATEQNLVNTAFKMQGLPYLWGGTSWKGIDCSGFTRMVYQSNGILLPRDASQQVWAGEEVPFDSLQVGDLLFFGEKATSEKAERVVHVGMWLGNKEFIHSSGMVKISSFDEHSPRYDAHNAGRYLRARRILGNEKGIVSLKK</sequence>
<keyword evidence="8" id="KW-1185">Reference proteome</keyword>
<proteinExistence type="inferred from homology"/>
<dbReference type="Proteomes" id="UP000002875">
    <property type="component" value="Chromosome"/>
</dbReference>
<dbReference type="Gene3D" id="2.30.30.40">
    <property type="entry name" value="SH3 Domains"/>
    <property type="match status" value="2"/>
</dbReference>
<dbReference type="InterPro" id="IPR000064">
    <property type="entry name" value="NLP_P60_dom"/>
</dbReference>
<accession>A0ABM5MYI2</accession>
<evidence type="ECO:0000256" key="2">
    <source>
        <dbReference type="ARBA" id="ARBA00022670"/>
    </source>
</evidence>
<feature type="signal peptide" evidence="5">
    <location>
        <begin position="1"/>
        <end position="24"/>
    </location>
</feature>
<keyword evidence="5" id="KW-0732">Signal</keyword>
<protein>
    <submittedName>
        <fullName evidence="7">NLP/P60 protein</fullName>
    </submittedName>
</protein>
<evidence type="ECO:0000256" key="5">
    <source>
        <dbReference type="SAM" id="SignalP"/>
    </source>
</evidence>
<gene>
    <name evidence="7" type="ordered locus">Emtol_1066</name>
</gene>
<dbReference type="InterPro" id="IPR003646">
    <property type="entry name" value="SH3-like_bac-type"/>
</dbReference>
<evidence type="ECO:0000313" key="7">
    <source>
        <dbReference type="EMBL" id="AFK02216.1"/>
    </source>
</evidence>
<keyword evidence="2" id="KW-0645">Protease</keyword>
<keyword evidence="4" id="KW-0788">Thiol protease</keyword>
<dbReference type="EMBL" id="CP002961">
    <property type="protein sequence ID" value="AFK02216.1"/>
    <property type="molecule type" value="Genomic_DNA"/>
</dbReference>
<evidence type="ECO:0000256" key="1">
    <source>
        <dbReference type="ARBA" id="ARBA00007074"/>
    </source>
</evidence>
<keyword evidence="3" id="KW-0378">Hydrolase</keyword>
<dbReference type="InterPro" id="IPR051202">
    <property type="entry name" value="Peptidase_C40"/>
</dbReference>
<evidence type="ECO:0000313" key="8">
    <source>
        <dbReference type="Proteomes" id="UP000002875"/>
    </source>
</evidence>
<dbReference type="Pfam" id="PF08239">
    <property type="entry name" value="SH3_3"/>
    <property type="match status" value="1"/>
</dbReference>
<feature type="chain" id="PRO_5046571742" evidence="5">
    <location>
        <begin position="25"/>
        <end position="400"/>
    </location>
</feature>
<name>A0ABM5MYI2_EMTOG</name>
<dbReference type="Gene3D" id="3.90.1720.10">
    <property type="entry name" value="endopeptidase domain like (from Nostoc punctiforme)"/>
    <property type="match status" value="1"/>
</dbReference>
<dbReference type="SUPFAM" id="SSF54001">
    <property type="entry name" value="Cysteine proteinases"/>
    <property type="match status" value="1"/>
</dbReference>
<evidence type="ECO:0000256" key="4">
    <source>
        <dbReference type="ARBA" id="ARBA00022807"/>
    </source>
</evidence>
<dbReference type="RefSeq" id="WP_015027916.1">
    <property type="nucleotide sequence ID" value="NC_018748.1"/>
</dbReference>
<dbReference type="PROSITE" id="PS51935">
    <property type="entry name" value="NLPC_P60"/>
    <property type="match status" value="1"/>
</dbReference>
<dbReference type="PANTHER" id="PTHR47053:SF1">
    <property type="entry name" value="MUREIN DD-ENDOPEPTIDASE MEPH-RELATED"/>
    <property type="match status" value="1"/>
</dbReference>
<evidence type="ECO:0000259" key="6">
    <source>
        <dbReference type="PROSITE" id="PS51935"/>
    </source>
</evidence>
<reference evidence="7 8" key="1">
    <citation type="submission" date="2011-07" db="EMBL/GenBank/DDBJ databases">
        <title>The complete genome of chromosome of Emticicia oligotrophica DSM 17448.</title>
        <authorList>
            <consortium name="US DOE Joint Genome Institute (JGI-PGF)"/>
            <person name="Lucas S."/>
            <person name="Han J."/>
            <person name="Lapidus A."/>
            <person name="Bruce D."/>
            <person name="Goodwin L."/>
            <person name="Pitluck S."/>
            <person name="Peters L."/>
            <person name="Kyrpides N."/>
            <person name="Mavromatis K."/>
            <person name="Ivanova N."/>
            <person name="Ovchinnikova G."/>
            <person name="Teshima H."/>
            <person name="Detter J.C."/>
            <person name="Tapia R."/>
            <person name="Han C."/>
            <person name="Land M."/>
            <person name="Hauser L."/>
            <person name="Markowitz V."/>
            <person name="Cheng J.-F."/>
            <person name="Hugenholtz P."/>
            <person name="Woyke T."/>
            <person name="Wu D."/>
            <person name="Tindall B."/>
            <person name="Pomrenke H."/>
            <person name="Brambilla E."/>
            <person name="Klenk H.-P."/>
            <person name="Eisen J.A."/>
        </authorList>
    </citation>
    <scope>NUCLEOTIDE SEQUENCE [LARGE SCALE GENOMIC DNA]</scope>
    <source>
        <strain evidence="7 8">DSM 17448</strain>
    </source>
</reference>
<dbReference type="PANTHER" id="PTHR47053">
    <property type="entry name" value="MUREIN DD-ENDOPEPTIDASE MEPH-RELATED"/>
    <property type="match status" value="1"/>
</dbReference>
<dbReference type="Pfam" id="PF00877">
    <property type="entry name" value="NLPC_P60"/>
    <property type="match status" value="1"/>
</dbReference>
<dbReference type="InterPro" id="IPR038765">
    <property type="entry name" value="Papain-like_cys_pep_sf"/>
</dbReference>
<organism evidence="7 8">
    <name type="scientific">Emticicia oligotrophica (strain DSM 17448 / CIP 109782 / MTCC 6937 / GPTSA100-15)</name>
    <dbReference type="NCBI Taxonomy" id="929562"/>
    <lineage>
        <taxon>Bacteria</taxon>
        <taxon>Pseudomonadati</taxon>
        <taxon>Bacteroidota</taxon>
        <taxon>Cytophagia</taxon>
        <taxon>Cytophagales</taxon>
        <taxon>Leadbetterellaceae</taxon>
        <taxon>Emticicia</taxon>
    </lineage>
</organism>